<keyword evidence="3" id="KW-1185">Reference proteome</keyword>
<feature type="compositionally biased region" description="Basic and acidic residues" evidence="1">
    <location>
        <begin position="221"/>
        <end position="234"/>
    </location>
</feature>
<dbReference type="EMBL" id="BSXT01002339">
    <property type="protein sequence ID" value="GMF48426.1"/>
    <property type="molecule type" value="Genomic_DNA"/>
</dbReference>
<organism evidence="2 3">
    <name type="scientific">Phytophthora fragariaefolia</name>
    <dbReference type="NCBI Taxonomy" id="1490495"/>
    <lineage>
        <taxon>Eukaryota</taxon>
        <taxon>Sar</taxon>
        <taxon>Stramenopiles</taxon>
        <taxon>Oomycota</taxon>
        <taxon>Peronosporomycetes</taxon>
        <taxon>Peronosporales</taxon>
        <taxon>Peronosporaceae</taxon>
        <taxon>Phytophthora</taxon>
    </lineage>
</organism>
<evidence type="ECO:0000313" key="3">
    <source>
        <dbReference type="Proteomes" id="UP001165121"/>
    </source>
</evidence>
<reference evidence="2" key="1">
    <citation type="submission" date="2023-04" db="EMBL/GenBank/DDBJ databases">
        <title>Phytophthora fragariaefolia NBRC 109709.</title>
        <authorList>
            <person name="Ichikawa N."/>
            <person name="Sato H."/>
            <person name="Tonouchi N."/>
        </authorList>
    </citation>
    <scope>NUCLEOTIDE SEQUENCE</scope>
    <source>
        <strain evidence="2">NBRC 109709</strain>
    </source>
</reference>
<feature type="region of interest" description="Disordered" evidence="1">
    <location>
        <begin position="26"/>
        <end position="59"/>
    </location>
</feature>
<dbReference type="Proteomes" id="UP001165121">
    <property type="component" value="Unassembled WGS sequence"/>
</dbReference>
<proteinExistence type="predicted"/>
<feature type="region of interest" description="Disordered" evidence="1">
    <location>
        <begin position="126"/>
        <end position="234"/>
    </location>
</feature>
<name>A0A9W7D2L4_9STRA</name>
<feature type="compositionally biased region" description="Basic and acidic residues" evidence="1">
    <location>
        <begin position="132"/>
        <end position="146"/>
    </location>
</feature>
<accession>A0A9W7D2L4</accession>
<feature type="compositionally biased region" description="Basic residues" evidence="1">
    <location>
        <begin position="147"/>
        <end position="159"/>
    </location>
</feature>
<evidence type="ECO:0000313" key="2">
    <source>
        <dbReference type="EMBL" id="GMF48426.1"/>
    </source>
</evidence>
<gene>
    <name evidence="2" type="ORF">Pfra01_001870600</name>
</gene>
<evidence type="ECO:0000256" key="1">
    <source>
        <dbReference type="SAM" id="MobiDB-lite"/>
    </source>
</evidence>
<feature type="compositionally biased region" description="Low complexity" evidence="1">
    <location>
        <begin position="179"/>
        <end position="189"/>
    </location>
</feature>
<sequence length="234" mass="25616">MSGTTELTVSTLHKIHETLIRLENKTSTDKLAEQEAESKRNLGEAEQRIHEAERRAQEAERRFREASAQVTISQEVPVQEVPNVAALIQAACADAACVERELKRETNASAAATAIKFTETLGVRTDAGCPKQESKDKGAPKPDPKKSERKSKPSRRKRPNRDLSPDSSDPSSDSDEDVSYSSSSSTSSGEEARSSTKRPSKAKVGSTLLTVRPYVNPNALEKFDEKAPLDGRRP</sequence>
<protein>
    <submittedName>
        <fullName evidence="2">Unnamed protein product</fullName>
    </submittedName>
</protein>
<comment type="caution">
    <text evidence="2">The sequence shown here is derived from an EMBL/GenBank/DDBJ whole genome shotgun (WGS) entry which is preliminary data.</text>
</comment>
<dbReference type="AlphaFoldDB" id="A0A9W7D2L4"/>